<reference evidence="2" key="1">
    <citation type="journal article" date="2014" name="Int. J. Syst. Evol. Microbiol.">
        <title>Complete genome sequence of Corynebacterium casei LMG S-19264T (=DSM 44701T), isolated from a smear-ripened cheese.</title>
        <authorList>
            <consortium name="US DOE Joint Genome Institute (JGI-PGF)"/>
            <person name="Walter F."/>
            <person name="Albersmeier A."/>
            <person name="Kalinowski J."/>
            <person name="Ruckert C."/>
        </authorList>
    </citation>
    <scope>NUCLEOTIDE SEQUENCE</scope>
    <source>
        <strain evidence="2">CGMCC 1.12827</strain>
    </source>
</reference>
<feature type="domain" description="ApeI dehydratase-like" evidence="1">
    <location>
        <begin position="8"/>
        <end position="98"/>
    </location>
</feature>
<evidence type="ECO:0000313" key="3">
    <source>
        <dbReference type="Proteomes" id="UP000621454"/>
    </source>
</evidence>
<dbReference type="InterPro" id="IPR029069">
    <property type="entry name" value="HotDog_dom_sf"/>
</dbReference>
<reference evidence="2" key="2">
    <citation type="submission" date="2020-09" db="EMBL/GenBank/DDBJ databases">
        <authorList>
            <person name="Sun Q."/>
            <person name="Zhou Y."/>
        </authorList>
    </citation>
    <scope>NUCLEOTIDE SEQUENCE</scope>
    <source>
        <strain evidence="2">CGMCC 1.12827</strain>
    </source>
</reference>
<dbReference type="AlphaFoldDB" id="A0A916T631"/>
<dbReference type="Proteomes" id="UP000621454">
    <property type="component" value="Unassembled WGS sequence"/>
</dbReference>
<protein>
    <recommendedName>
        <fullName evidence="1">ApeI dehydratase-like domain-containing protein</fullName>
    </recommendedName>
</protein>
<evidence type="ECO:0000313" key="2">
    <source>
        <dbReference type="EMBL" id="GGB33372.1"/>
    </source>
</evidence>
<name>A0A916T631_9ACTN</name>
<sequence>MSTDRGTNHQGMTASVTVGVDDPVCAGHFPGAPVVPGVFMLGLCSRAGNAGPDARLGALRAIHRMRFTQPAVPPCEIATTATDIIEVPAGARIKFSITVDGQRAGTVDAEWEVGSV</sequence>
<keyword evidence="3" id="KW-1185">Reference proteome</keyword>
<evidence type="ECO:0000259" key="1">
    <source>
        <dbReference type="Pfam" id="PF22818"/>
    </source>
</evidence>
<dbReference type="InterPro" id="IPR054545">
    <property type="entry name" value="ApeI-like"/>
</dbReference>
<dbReference type="Gene3D" id="3.10.129.10">
    <property type="entry name" value="Hotdog Thioesterase"/>
    <property type="match status" value="1"/>
</dbReference>
<comment type="caution">
    <text evidence="2">The sequence shown here is derived from an EMBL/GenBank/DDBJ whole genome shotgun (WGS) entry which is preliminary data.</text>
</comment>
<dbReference type="SUPFAM" id="SSF54637">
    <property type="entry name" value="Thioesterase/thiol ester dehydrase-isomerase"/>
    <property type="match status" value="1"/>
</dbReference>
<accession>A0A916T631</accession>
<dbReference type="Pfam" id="PF22818">
    <property type="entry name" value="ApeI-like"/>
    <property type="match status" value="1"/>
</dbReference>
<gene>
    <name evidence="2" type="ORF">GCM10011489_21930</name>
</gene>
<dbReference type="EMBL" id="BMGC01000013">
    <property type="protein sequence ID" value="GGB33372.1"/>
    <property type="molecule type" value="Genomic_DNA"/>
</dbReference>
<proteinExistence type="predicted"/>
<organism evidence="2 3">
    <name type="scientific">Gordonia jinhuaensis</name>
    <dbReference type="NCBI Taxonomy" id="1517702"/>
    <lineage>
        <taxon>Bacteria</taxon>
        <taxon>Bacillati</taxon>
        <taxon>Actinomycetota</taxon>
        <taxon>Actinomycetes</taxon>
        <taxon>Mycobacteriales</taxon>
        <taxon>Gordoniaceae</taxon>
        <taxon>Gordonia</taxon>
    </lineage>
</organism>